<evidence type="ECO:0000313" key="2">
    <source>
        <dbReference type="EMBL" id="OAO77468.1"/>
    </source>
</evidence>
<dbReference type="RefSeq" id="WP_035018930.1">
    <property type="nucleotide sequence ID" value="NZ_CP021838.1"/>
</dbReference>
<comment type="caution">
    <text evidence="2">The sequence shown here is derived from an EMBL/GenBank/DDBJ whole genome shotgun (WGS) entry which is preliminary data.</text>
</comment>
<dbReference type="EMBL" id="LUCQ01000127">
    <property type="protein sequence ID" value="OAO77468.1"/>
    <property type="molecule type" value="Genomic_DNA"/>
</dbReference>
<dbReference type="Proteomes" id="UP000078336">
    <property type="component" value="Unassembled WGS sequence"/>
</dbReference>
<evidence type="ECO:0000313" key="4">
    <source>
        <dbReference type="Proteomes" id="UP000078336"/>
    </source>
</evidence>
<dbReference type="Proteomes" id="UP000286434">
    <property type="component" value="Unassembled WGS sequence"/>
</dbReference>
<dbReference type="InterPro" id="IPR058355">
    <property type="entry name" value="DUF8042"/>
</dbReference>
<name>A0A178T734_9BACL</name>
<reference evidence="3 5" key="2">
    <citation type="submission" date="2019-01" db="EMBL/GenBank/DDBJ databases">
        <title>Anoxybacillus flavithermus in powdered infant formula.</title>
        <authorList>
            <person name="Rhee M.S."/>
            <person name="Choi I.-G."/>
            <person name="Cho T.J."/>
            <person name="Park B."/>
        </authorList>
    </citation>
    <scope>NUCLEOTIDE SEQUENCE [LARGE SCALE GENOMIC DNA]</scope>
    <source>
        <strain evidence="3 5">FHS-PPAM212</strain>
    </source>
</reference>
<dbReference type="OrthoDB" id="2990527at2"/>
<reference evidence="2 4" key="1">
    <citation type="submission" date="2016-03" db="EMBL/GenBank/DDBJ databases">
        <title>Spore heat resistance.</title>
        <authorList>
            <person name="Boekhorst J."/>
            <person name="Berendsen E.M."/>
            <person name="Wells-Bennik M.H."/>
            <person name="Kuipers O.P."/>
        </authorList>
    </citation>
    <scope>NUCLEOTIDE SEQUENCE [LARGE SCALE GENOMIC DNA]</scope>
    <source>
        <strain evidence="2 4">AF16</strain>
    </source>
</reference>
<keyword evidence="4" id="KW-1185">Reference proteome</keyword>
<evidence type="ECO:0000259" key="1">
    <source>
        <dbReference type="Pfam" id="PF26154"/>
    </source>
</evidence>
<evidence type="ECO:0000313" key="3">
    <source>
        <dbReference type="EMBL" id="RWU09703.1"/>
    </source>
</evidence>
<gene>
    <name evidence="3" type="ORF">EA138_11310</name>
    <name evidence="2" type="ORF">TAF16_2119</name>
</gene>
<organism evidence="2 4">
    <name type="scientific">Anoxybacillus flavithermus</name>
    <dbReference type="NCBI Taxonomy" id="33934"/>
    <lineage>
        <taxon>Bacteria</taxon>
        <taxon>Bacillati</taxon>
        <taxon>Bacillota</taxon>
        <taxon>Bacilli</taxon>
        <taxon>Bacillales</taxon>
        <taxon>Anoxybacillaceae</taxon>
        <taxon>Anoxybacillus</taxon>
    </lineage>
</organism>
<dbReference type="Pfam" id="PF26154">
    <property type="entry name" value="DUF8042"/>
    <property type="match status" value="1"/>
</dbReference>
<dbReference type="EMBL" id="SBBW01000056">
    <property type="protein sequence ID" value="RWU09703.1"/>
    <property type="molecule type" value="Genomic_DNA"/>
</dbReference>
<dbReference type="AlphaFoldDB" id="A0A178T734"/>
<evidence type="ECO:0000313" key="5">
    <source>
        <dbReference type="Proteomes" id="UP000286434"/>
    </source>
</evidence>
<feature type="domain" description="DUF8042" evidence="1">
    <location>
        <begin position="7"/>
        <end position="125"/>
    </location>
</feature>
<accession>A0A178T734</accession>
<protein>
    <recommendedName>
        <fullName evidence="1">DUF8042 domain-containing protein</fullName>
    </recommendedName>
</protein>
<proteinExistence type="predicted"/>
<dbReference type="PATRIC" id="fig|33934.7.peg.2470"/>
<sequence>MVKLSHEQLAVIQQYVALLETIEEGFAYVCESFTNYERTQGDVVLADIFMAFGQIDETNRSSLARFFADDRAVLEEIARFSAVADEAWKLDGKLHDTNAKQQVVENHLAPAFEAWKVSVMQHLRPYIEQ</sequence>